<reference evidence="3 4" key="1">
    <citation type="journal article" date="2020" name="ISME J.">
        <title>Uncovering the hidden diversity of litter-decomposition mechanisms in mushroom-forming fungi.</title>
        <authorList>
            <person name="Floudas D."/>
            <person name="Bentzer J."/>
            <person name="Ahren D."/>
            <person name="Johansson T."/>
            <person name="Persson P."/>
            <person name="Tunlid A."/>
        </authorList>
    </citation>
    <scope>NUCLEOTIDE SEQUENCE [LARGE SCALE GENOMIC DNA]</scope>
    <source>
        <strain evidence="3 4">CBS 146.42</strain>
    </source>
</reference>
<accession>A0A8H5GEH1</accession>
<name>A0A8H5GEH1_9AGAR</name>
<dbReference type="Proteomes" id="UP000559027">
    <property type="component" value="Unassembled WGS sequence"/>
</dbReference>
<proteinExistence type="inferred from homology"/>
<dbReference type="EMBL" id="JAACJO010000001">
    <property type="protein sequence ID" value="KAF5363482.1"/>
    <property type="molecule type" value="Genomic_DNA"/>
</dbReference>
<evidence type="ECO:0000256" key="2">
    <source>
        <dbReference type="SAM" id="MobiDB-lite"/>
    </source>
</evidence>
<protein>
    <submittedName>
        <fullName evidence="3">Uncharacterized protein</fullName>
    </submittedName>
</protein>
<evidence type="ECO:0000256" key="1">
    <source>
        <dbReference type="ARBA" id="ARBA00010216"/>
    </source>
</evidence>
<dbReference type="PANTHER" id="PTHR47766">
    <property type="entry name" value="PROTEIN EFR3"/>
    <property type="match status" value="1"/>
</dbReference>
<dbReference type="InterPro" id="IPR016024">
    <property type="entry name" value="ARM-type_fold"/>
</dbReference>
<dbReference type="InterPro" id="IPR049150">
    <property type="entry name" value="EFR3_HEAT-like_rpt"/>
</dbReference>
<dbReference type="AlphaFoldDB" id="A0A8H5GEH1"/>
<comment type="similarity">
    <text evidence="1">Belongs to the EFR3 family.</text>
</comment>
<dbReference type="OrthoDB" id="274691at2759"/>
<feature type="region of interest" description="Disordered" evidence="2">
    <location>
        <begin position="488"/>
        <end position="526"/>
    </location>
</feature>
<sequence length="1156" mass="126947">MHHIFTPNHVQLLNACYPPSSALLAAAPNYAPNSHELSRLTYYASNNRGKLTKLGVELEKRLRTESRKACSGNLRMRASLLITLSILRSLALECKRDIALLSPSLVNSVEITLTTMTSDLEVVVRAASVFTAWTTYTDGHPIGADSALTANYLSSLRIFASLSRNDIDDSETQNRTRLVGLSTLTAALNSEALYNDFIQFRAQVAVILNPIVFILLHSEVSTLNEQYVYSSDDTWRHFHGCRAVDVKGRLPISPSLAEFRQRPTYERRAASIHLHIDGERGPSNNQVSDAALRALFSLLSHANSPQLGFIMQSTFDSLDKLTGWNKNDHCCWLAQRIADWAQYQYRYVVPTWLVERLLENQSSTVVTPMHHALTAMITTVLNSPTRMINLSSSDILSNLTAVLTRRSGIDPEDTLIPPLEKCIASLGTHVYYSDQIQDLAGELIGRLITAEIQGVLSSGKPGYFRARSAAIRAILVALSGLINTANKSDAMSQHAPKSPSRSNSPQMAERSSRDHGQDSRVARRTRVPPDIWQDTLSLICDREVAVRMEYTNALVCYISHEMPKYGDSPNFDGTKRTRKPAEGPLLQAAKASAFLHPGDAINKLLNALHAYYYMLLTCSILGLTSTSSPDTSPPATGNLALPHSSTQEENLYGSSAPDRRSSISPSQITGRPSFSLSQGPRDRKVSLVYNYVKRAPSRLSICPAASFKDIQDALKVLQTVQEQVPARGLLAGIPMFLALQRMLKSSDENPSLLKWIFAVDELLAKIWLSIGTVWKVPEVVLMAEQALGSMTVSFIAAQPSHSEDAFLTLQDYSWNKGIPWSPIIGEAALDALVSNEGVLSTFGVDKESLSRRLSIPWSPEAALNDFDRLSGFDATVRGDGVSPLLRISPALMQMNNMSLQSLARSTRGLGVADLREALEGRSSMSNPALARPPSVSTLDHASSLVSGENGLRPQSRSRSRPKKRIAPSAAGEVRDVLSKLGIGKQNGNLLKASFAALQKPQQGSFNWGIIMTSIATHLRSLTNDSNDGLKTHDHFRKDIDQWLSHSNIISSSQILVDELESEPDADLRESSVLDVYLSDETAGEDANELVQRLRSNPNHDTLIPEILSLLSSQDVNETISEQMAELVGFDNLELAMELLEKRETSKQTVGQLLGGV</sequence>
<dbReference type="SUPFAM" id="SSF48371">
    <property type="entry name" value="ARM repeat"/>
    <property type="match status" value="1"/>
</dbReference>
<dbReference type="InterPro" id="IPR039786">
    <property type="entry name" value="EFR3"/>
</dbReference>
<dbReference type="PANTHER" id="PTHR47766:SF1">
    <property type="entry name" value="PROTEIN EFR3"/>
    <property type="match status" value="1"/>
</dbReference>
<feature type="compositionally biased region" description="Low complexity" evidence="2">
    <location>
        <begin position="627"/>
        <end position="636"/>
    </location>
</feature>
<dbReference type="GO" id="GO:0072659">
    <property type="term" value="P:protein localization to plasma membrane"/>
    <property type="evidence" value="ECO:0007669"/>
    <property type="project" value="InterPro"/>
</dbReference>
<dbReference type="Pfam" id="PF21072">
    <property type="entry name" value="EFR3"/>
    <property type="match status" value="1"/>
</dbReference>
<feature type="compositionally biased region" description="Polar residues" evidence="2">
    <location>
        <begin position="934"/>
        <end position="946"/>
    </location>
</feature>
<feature type="compositionally biased region" description="Polar residues" evidence="2">
    <location>
        <begin position="662"/>
        <end position="678"/>
    </location>
</feature>
<feature type="compositionally biased region" description="Basic residues" evidence="2">
    <location>
        <begin position="955"/>
        <end position="965"/>
    </location>
</feature>
<feature type="compositionally biased region" description="Polar residues" evidence="2">
    <location>
        <begin position="643"/>
        <end position="653"/>
    </location>
</feature>
<gene>
    <name evidence="3" type="ORF">D9756_000503</name>
</gene>
<feature type="compositionally biased region" description="Basic and acidic residues" evidence="2">
    <location>
        <begin position="510"/>
        <end position="521"/>
    </location>
</feature>
<organism evidence="3 4">
    <name type="scientific">Leucocoprinus leucothites</name>
    <dbReference type="NCBI Taxonomy" id="201217"/>
    <lineage>
        <taxon>Eukaryota</taxon>
        <taxon>Fungi</taxon>
        <taxon>Dikarya</taxon>
        <taxon>Basidiomycota</taxon>
        <taxon>Agaricomycotina</taxon>
        <taxon>Agaricomycetes</taxon>
        <taxon>Agaricomycetidae</taxon>
        <taxon>Agaricales</taxon>
        <taxon>Agaricineae</taxon>
        <taxon>Agaricaceae</taxon>
        <taxon>Leucocoprinus</taxon>
    </lineage>
</organism>
<evidence type="ECO:0000313" key="3">
    <source>
        <dbReference type="EMBL" id="KAF5363482.1"/>
    </source>
</evidence>
<comment type="caution">
    <text evidence="3">The sequence shown here is derived from an EMBL/GenBank/DDBJ whole genome shotgun (WGS) entry which is preliminary data.</text>
</comment>
<feature type="region of interest" description="Disordered" evidence="2">
    <location>
        <begin position="922"/>
        <end position="970"/>
    </location>
</feature>
<evidence type="ECO:0000313" key="4">
    <source>
        <dbReference type="Proteomes" id="UP000559027"/>
    </source>
</evidence>
<keyword evidence="4" id="KW-1185">Reference proteome</keyword>
<feature type="region of interest" description="Disordered" evidence="2">
    <location>
        <begin position="627"/>
        <end position="679"/>
    </location>
</feature>